<accession>X6N217</accession>
<dbReference type="GO" id="GO:0015386">
    <property type="term" value="F:potassium:proton antiporter activity"/>
    <property type="evidence" value="ECO:0007669"/>
    <property type="project" value="TreeGrafter"/>
</dbReference>
<gene>
    <name evidence="13" type="ORF">RFI_17300</name>
</gene>
<evidence type="ECO:0000256" key="5">
    <source>
        <dbReference type="ARBA" id="ARBA00022989"/>
    </source>
</evidence>
<evidence type="ECO:0000256" key="10">
    <source>
        <dbReference type="SAM" id="MobiDB-lite"/>
    </source>
</evidence>
<evidence type="ECO:0000256" key="7">
    <source>
        <dbReference type="ARBA" id="ARBA00023065"/>
    </source>
</evidence>
<sequence>MYVFDFWCLVQFLCFIGRAASVFPLSYLLNLKRKHTIPFKHQLVFWFGGLRGPVAFALAAATPGHARDVILTTTSLQLRTHVRSLFIIAVTTICLGGLAYPFIKFVKPSIMRSTIQTRTKSYDISHHWFNKLDQRFLKPLFGPAYRRPDIGDANAHGHDHGHDHDANDTHHAENEHNEVNTKPELELADTEIITNETMVGTSIGNADPSSPNNATNTEANENDVPTEAKSSQQEPEMKTLEAPTKPLEYSNARTQPVSYLENPNELSQSGTWEENPVDTSKVDSGHVGAVPSVSPPPRTKYQQT</sequence>
<evidence type="ECO:0000313" key="13">
    <source>
        <dbReference type="EMBL" id="ETO19918.1"/>
    </source>
</evidence>
<organism evidence="13 14">
    <name type="scientific">Reticulomyxa filosa</name>
    <dbReference type="NCBI Taxonomy" id="46433"/>
    <lineage>
        <taxon>Eukaryota</taxon>
        <taxon>Sar</taxon>
        <taxon>Rhizaria</taxon>
        <taxon>Retaria</taxon>
        <taxon>Foraminifera</taxon>
        <taxon>Monothalamids</taxon>
        <taxon>Reticulomyxidae</taxon>
        <taxon>Reticulomyxa</taxon>
    </lineage>
</organism>
<evidence type="ECO:0000256" key="3">
    <source>
        <dbReference type="ARBA" id="ARBA00022449"/>
    </source>
</evidence>
<feature type="domain" description="Cation/H+ exchanger transmembrane" evidence="12">
    <location>
        <begin position="2"/>
        <end position="98"/>
    </location>
</feature>
<feature type="transmembrane region" description="Helical" evidence="11">
    <location>
        <begin position="6"/>
        <end position="31"/>
    </location>
</feature>
<keyword evidence="5 11" id="KW-1133">Transmembrane helix</keyword>
<dbReference type="GO" id="GO:0051453">
    <property type="term" value="P:regulation of intracellular pH"/>
    <property type="evidence" value="ECO:0007669"/>
    <property type="project" value="TreeGrafter"/>
</dbReference>
<keyword evidence="7" id="KW-0406">Ion transport</keyword>
<dbReference type="PANTHER" id="PTHR10110">
    <property type="entry name" value="SODIUM/HYDROGEN EXCHANGER"/>
    <property type="match status" value="1"/>
</dbReference>
<evidence type="ECO:0000256" key="1">
    <source>
        <dbReference type="ARBA" id="ARBA00004127"/>
    </source>
</evidence>
<dbReference type="GO" id="GO:0005886">
    <property type="term" value="C:plasma membrane"/>
    <property type="evidence" value="ECO:0007669"/>
    <property type="project" value="TreeGrafter"/>
</dbReference>
<feature type="transmembrane region" description="Helical" evidence="11">
    <location>
        <begin position="82"/>
        <end position="103"/>
    </location>
</feature>
<protein>
    <recommendedName>
        <fullName evidence="12">Cation/H+ exchanger transmembrane domain-containing protein</fullName>
    </recommendedName>
</protein>
<evidence type="ECO:0000256" key="6">
    <source>
        <dbReference type="ARBA" id="ARBA00023053"/>
    </source>
</evidence>
<feature type="region of interest" description="Disordered" evidence="10">
    <location>
        <begin position="148"/>
        <end position="186"/>
    </location>
</feature>
<feature type="transmembrane region" description="Helical" evidence="11">
    <location>
        <begin position="43"/>
        <end position="62"/>
    </location>
</feature>
<evidence type="ECO:0000256" key="4">
    <source>
        <dbReference type="ARBA" id="ARBA00022692"/>
    </source>
</evidence>
<keyword evidence="6" id="KW-0915">Sodium</keyword>
<feature type="compositionally biased region" description="Basic and acidic residues" evidence="10">
    <location>
        <begin position="148"/>
        <end position="185"/>
    </location>
</feature>
<dbReference type="InterPro" id="IPR018422">
    <property type="entry name" value="Cation/H_exchanger_CPA1"/>
</dbReference>
<keyword evidence="3" id="KW-0050">Antiport</keyword>
<name>X6N217_RETFI</name>
<dbReference type="GO" id="GO:0015385">
    <property type="term" value="F:sodium:proton antiporter activity"/>
    <property type="evidence" value="ECO:0007669"/>
    <property type="project" value="InterPro"/>
</dbReference>
<evidence type="ECO:0000259" key="12">
    <source>
        <dbReference type="Pfam" id="PF00999"/>
    </source>
</evidence>
<dbReference type="PANTHER" id="PTHR10110:SF191">
    <property type="entry name" value="SODIUM_HYDROGEN EXCHANGER 8"/>
    <property type="match status" value="1"/>
</dbReference>
<dbReference type="GO" id="GO:0012505">
    <property type="term" value="C:endomembrane system"/>
    <property type="evidence" value="ECO:0007669"/>
    <property type="project" value="UniProtKB-SubCell"/>
</dbReference>
<evidence type="ECO:0000256" key="8">
    <source>
        <dbReference type="ARBA" id="ARBA00023136"/>
    </source>
</evidence>
<keyword evidence="9" id="KW-0739">Sodium transport</keyword>
<evidence type="ECO:0000313" key="14">
    <source>
        <dbReference type="Proteomes" id="UP000023152"/>
    </source>
</evidence>
<comment type="caution">
    <text evidence="13">The sequence shown here is derived from an EMBL/GenBank/DDBJ whole genome shotgun (WGS) entry which is preliminary data.</text>
</comment>
<evidence type="ECO:0000256" key="11">
    <source>
        <dbReference type="SAM" id="Phobius"/>
    </source>
</evidence>
<dbReference type="GO" id="GO:0098719">
    <property type="term" value="P:sodium ion import across plasma membrane"/>
    <property type="evidence" value="ECO:0007669"/>
    <property type="project" value="TreeGrafter"/>
</dbReference>
<keyword evidence="2" id="KW-0813">Transport</keyword>
<proteinExistence type="predicted"/>
<dbReference type="Proteomes" id="UP000023152">
    <property type="component" value="Unassembled WGS sequence"/>
</dbReference>
<dbReference type="AlphaFoldDB" id="X6N217"/>
<comment type="subcellular location">
    <subcellularLocation>
        <location evidence="1">Endomembrane system</location>
        <topology evidence="1">Multi-pass membrane protein</topology>
    </subcellularLocation>
</comment>
<dbReference type="EMBL" id="ASPP01013152">
    <property type="protein sequence ID" value="ETO19918.1"/>
    <property type="molecule type" value="Genomic_DNA"/>
</dbReference>
<keyword evidence="4 11" id="KW-0812">Transmembrane</keyword>
<evidence type="ECO:0000256" key="2">
    <source>
        <dbReference type="ARBA" id="ARBA00022448"/>
    </source>
</evidence>
<dbReference type="Pfam" id="PF00999">
    <property type="entry name" value="Na_H_Exchanger"/>
    <property type="match status" value="1"/>
</dbReference>
<reference evidence="13 14" key="1">
    <citation type="journal article" date="2013" name="Curr. Biol.">
        <title>The Genome of the Foraminiferan Reticulomyxa filosa.</title>
        <authorList>
            <person name="Glockner G."/>
            <person name="Hulsmann N."/>
            <person name="Schleicher M."/>
            <person name="Noegel A.A."/>
            <person name="Eichinger L."/>
            <person name="Gallinger C."/>
            <person name="Pawlowski J."/>
            <person name="Sierra R."/>
            <person name="Euteneuer U."/>
            <person name="Pillet L."/>
            <person name="Moustafa A."/>
            <person name="Platzer M."/>
            <person name="Groth M."/>
            <person name="Szafranski K."/>
            <person name="Schliwa M."/>
        </authorList>
    </citation>
    <scope>NUCLEOTIDE SEQUENCE [LARGE SCALE GENOMIC DNA]</scope>
</reference>
<feature type="compositionally biased region" description="Polar residues" evidence="10">
    <location>
        <begin position="200"/>
        <end position="211"/>
    </location>
</feature>
<dbReference type="OrthoDB" id="196264at2759"/>
<keyword evidence="8 11" id="KW-0472">Membrane</keyword>
<keyword evidence="14" id="KW-1185">Reference proteome</keyword>
<dbReference type="InterPro" id="IPR006153">
    <property type="entry name" value="Cation/H_exchanger_TM"/>
</dbReference>
<evidence type="ECO:0000256" key="9">
    <source>
        <dbReference type="ARBA" id="ARBA00023201"/>
    </source>
</evidence>
<feature type="region of interest" description="Disordered" evidence="10">
    <location>
        <begin position="200"/>
        <end position="304"/>
    </location>
</feature>